<dbReference type="InterPro" id="IPR018188">
    <property type="entry name" value="RNase_T2_His_AS_1"/>
</dbReference>
<keyword evidence="8" id="KW-1185">Reference proteome</keyword>
<dbReference type="OrthoDB" id="435754at2759"/>
<dbReference type="GO" id="GO:0006401">
    <property type="term" value="P:RNA catabolic process"/>
    <property type="evidence" value="ECO:0007669"/>
    <property type="project" value="TreeGrafter"/>
</dbReference>
<reference evidence="7 8" key="1">
    <citation type="submission" date="2019-02" db="EMBL/GenBank/DDBJ databases">
        <title>Genome sequencing of the rare red list fungi Phellinidium pouzarii.</title>
        <authorList>
            <person name="Buettner E."/>
            <person name="Kellner H."/>
        </authorList>
    </citation>
    <scope>NUCLEOTIDE SEQUENCE [LARGE SCALE GENOMIC DNA]</scope>
    <source>
        <strain evidence="7 8">DSM 108285</strain>
    </source>
</reference>
<dbReference type="GO" id="GO:0005576">
    <property type="term" value="C:extracellular region"/>
    <property type="evidence" value="ECO:0007669"/>
    <property type="project" value="TreeGrafter"/>
</dbReference>
<evidence type="ECO:0000256" key="1">
    <source>
        <dbReference type="ARBA" id="ARBA00007469"/>
    </source>
</evidence>
<dbReference type="Proteomes" id="UP000308199">
    <property type="component" value="Unassembled WGS sequence"/>
</dbReference>
<feature type="active site" evidence="4">
    <location>
        <position position="222"/>
    </location>
</feature>
<dbReference type="AlphaFoldDB" id="A0A4S4KW42"/>
<evidence type="ECO:0000313" key="8">
    <source>
        <dbReference type="Proteomes" id="UP000308199"/>
    </source>
</evidence>
<dbReference type="InterPro" id="IPR036430">
    <property type="entry name" value="RNase_T2-like_sf"/>
</dbReference>
<keyword evidence="3" id="KW-1015">Disulfide bond</keyword>
<feature type="active site" evidence="4">
    <location>
        <position position="218"/>
    </location>
</feature>
<organism evidence="7 8">
    <name type="scientific">Phellinidium pouzarii</name>
    <dbReference type="NCBI Taxonomy" id="167371"/>
    <lineage>
        <taxon>Eukaryota</taxon>
        <taxon>Fungi</taxon>
        <taxon>Dikarya</taxon>
        <taxon>Basidiomycota</taxon>
        <taxon>Agaricomycotina</taxon>
        <taxon>Agaricomycetes</taxon>
        <taxon>Hymenochaetales</taxon>
        <taxon>Hymenochaetaceae</taxon>
        <taxon>Phellinidium</taxon>
    </lineage>
</organism>
<evidence type="ECO:0000256" key="4">
    <source>
        <dbReference type="PIRSR" id="PIRSR633697-1"/>
    </source>
</evidence>
<dbReference type="InterPro" id="IPR001568">
    <property type="entry name" value="RNase_T2-like"/>
</dbReference>
<dbReference type="EMBL" id="SGPK01000509">
    <property type="protein sequence ID" value="THH03046.1"/>
    <property type="molecule type" value="Genomic_DNA"/>
</dbReference>
<comment type="similarity">
    <text evidence="1 5">Belongs to the RNase T2 family.</text>
</comment>
<gene>
    <name evidence="7" type="ORF">EW145_g6569</name>
</gene>
<dbReference type="GO" id="GO:0003723">
    <property type="term" value="F:RNA binding"/>
    <property type="evidence" value="ECO:0007669"/>
    <property type="project" value="InterPro"/>
</dbReference>
<dbReference type="Pfam" id="PF00445">
    <property type="entry name" value="Ribonuclease_T2"/>
    <property type="match status" value="1"/>
</dbReference>
<evidence type="ECO:0000313" key="7">
    <source>
        <dbReference type="EMBL" id="THH03046.1"/>
    </source>
</evidence>
<feature type="compositionally biased region" description="Basic residues" evidence="6">
    <location>
        <begin position="59"/>
        <end position="71"/>
    </location>
</feature>
<proteinExistence type="inferred from homology"/>
<dbReference type="InterPro" id="IPR033130">
    <property type="entry name" value="RNase_T2_His_AS_2"/>
</dbReference>
<dbReference type="Gene3D" id="3.90.730.10">
    <property type="entry name" value="Ribonuclease T2-like"/>
    <property type="match status" value="1"/>
</dbReference>
<dbReference type="PROSITE" id="PS00531">
    <property type="entry name" value="RNASE_T2_2"/>
    <property type="match status" value="1"/>
</dbReference>
<dbReference type="CDD" id="cd01061">
    <property type="entry name" value="RNase_T2_euk"/>
    <property type="match status" value="1"/>
</dbReference>
<sequence length="348" mass="37910">MKFTGDVIPSLFIPFLGLRANHSDSPTPTVGATNLSFPFDSLTTGTMTIAGAQALYTHQAHHHHHEHHHHHNDNENTHRSIGEGEDGVNRPSAGQSTAKVHVGTTLQEANECPSPPILSCSSQAQETDTCCVVNPGGVLVHTQFWDLKFGEANSWGIHGLWPDKCSGSFYENCDSSRAYSGEQIAQALQNTGQSDLVDYMNIFWVSDDESPEDFWAHEWATHGTCVSTLEPQCFSGYSTAQEVVPYFETVVQLFKKFDTYSALTGAKIVPSSSETYTLVQLQDAVSSSLGFVPDFTCKSGSLSTVQYYLNAQGPLQDGVFVASHASRKSSCPKTGIKWLPKEVGGDDE</sequence>
<feature type="active site" evidence="4">
    <location>
        <position position="158"/>
    </location>
</feature>
<feature type="compositionally biased region" description="Basic and acidic residues" evidence="6">
    <location>
        <begin position="72"/>
        <end position="82"/>
    </location>
</feature>
<evidence type="ECO:0000256" key="2">
    <source>
        <dbReference type="ARBA" id="ARBA00012571"/>
    </source>
</evidence>
<evidence type="ECO:0000256" key="5">
    <source>
        <dbReference type="RuleBase" id="RU004328"/>
    </source>
</evidence>
<evidence type="ECO:0000256" key="3">
    <source>
        <dbReference type="ARBA" id="ARBA00023157"/>
    </source>
</evidence>
<dbReference type="PANTHER" id="PTHR11240:SF22">
    <property type="entry name" value="RIBONUCLEASE T2"/>
    <property type="match status" value="1"/>
</dbReference>
<feature type="region of interest" description="Disordered" evidence="6">
    <location>
        <begin position="58"/>
        <end position="99"/>
    </location>
</feature>
<dbReference type="EC" id="4.6.1.19" evidence="2"/>
<dbReference type="InterPro" id="IPR033697">
    <property type="entry name" value="Ribonuclease_T2_eukaryotic"/>
</dbReference>
<evidence type="ECO:0000256" key="6">
    <source>
        <dbReference type="SAM" id="MobiDB-lite"/>
    </source>
</evidence>
<protein>
    <recommendedName>
        <fullName evidence="2">ribonuclease T2</fullName>
        <ecNumber evidence="2">4.6.1.19</ecNumber>
    </recommendedName>
</protein>
<comment type="caution">
    <text evidence="7">The sequence shown here is derived from an EMBL/GenBank/DDBJ whole genome shotgun (WGS) entry which is preliminary data.</text>
</comment>
<dbReference type="PANTHER" id="PTHR11240">
    <property type="entry name" value="RIBONUCLEASE T2"/>
    <property type="match status" value="1"/>
</dbReference>
<dbReference type="GO" id="GO:0033897">
    <property type="term" value="F:ribonuclease T2 activity"/>
    <property type="evidence" value="ECO:0007669"/>
    <property type="project" value="UniProtKB-EC"/>
</dbReference>
<accession>A0A4S4KW42</accession>
<name>A0A4S4KW42_9AGAM</name>
<dbReference type="SUPFAM" id="SSF55895">
    <property type="entry name" value="Ribonuclease Rh-like"/>
    <property type="match status" value="1"/>
</dbReference>
<dbReference type="PROSITE" id="PS00530">
    <property type="entry name" value="RNASE_T2_1"/>
    <property type="match status" value="1"/>
</dbReference>